<comment type="caution">
    <text evidence="2">The sequence shown here is derived from an EMBL/GenBank/DDBJ whole genome shotgun (WGS) entry which is preliminary data.</text>
</comment>
<dbReference type="PANTHER" id="PTHR43745:SF2">
    <property type="entry name" value="NITROREDUCTASE MJ1384-RELATED"/>
    <property type="match status" value="1"/>
</dbReference>
<sequence>MNLDEFLFKLHFKTDQITPSDWEVNWEDAPLPYKLYQGLPFVELSSVFHDSLEHTEKPTLNHISHFLMHTFGLTGVSQSFAFVDGLDIWTTCRRFVPSGGALYPSELYIYLKIDDLAHGIYHYDVAHHRLVCLRKGNFDDYLKQALGNRCDIHTSFASVFISTFFWKNFFKYNNFSYRLQGLDAGIVMGQLLEVGRRMGFETGVYYQFLDKAVNHLIGIDEKEESVYAVIPLSVDKKTIWFLDEEKGSVTSEKLCDELQPLHHQHYMRSKKIIEYPLILKMNEACMMDTFTSPRKMVDQPKEDFSGSIIKLPAANQLSYDFHSTCRRRYSPGMDFVLKPLNLHTLSSLLHETVLKSSYRNDLDQGYQQTPYRVDLNISTYNVDGLPNGIYAYDAPKQTLRRITAGDFRNALQDGLLSDFVNMAQIPLSFNIAGNKGHYKNNYGYRGHRIQHMEAGLLSHQLILAASALHLAGHPVLGFNVDWYDEVHQLHHRGTTSLLQIPVGHYRPHPRLQGSLHM</sequence>
<dbReference type="Proteomes" id="UP000603641">
    <property type="component" value="Unassembled WGS sequence"/>
</dbReference>
<feature type="domain" description="Nitroreductase" evidence="1">
    <location>
        <begin position="86"/>
        <end position="229"/>
    </location>
</feature>
<dbReference type="InterPro" id="IPR020051">
    <property type="entry name" value="SagB-type_dehydrogenase"/>
</dbReference>
<evidence type="ECO:0000313" key="3">
    <source>
        <dbReference type="Proteomes" id="UP000603641"/>
    </source>
</evidence>
<dbReference type="EMBL" id="JACSQM010000018">
    <property type="protein sequence ID" value="MBD7966375.1"/>
    <property type="molecule type" value="Genomic_DNA"/>
</dbReference>
<dbReference type="InterPro" id="IPR000415">
    <property type="entry name" value="Nitroreductase-like"/>
</dbReference>
<name>A0ABR8SSJ8_9BACL</name>
<evidence type="ECO:0000313" key="2">
    <source>
        <dbReference type="EMBL" id="MBD7966375.1"/>
    </source>
</evidence>
<dbReference type="InterPro" id="IPR029479">
    <property type="entry name" value="Nitroreductase"/>
</dbReference>
<protein>
    <submittedName>
        <fullName evidence="2">SagB family peptide dehydrogenase</fullName>
    </submittedName>
</protein>
<accession>A0ABR8SSJ8</accession>
<dbReference type="Gene3D" id="3.40.109.10">
    <property type="entry name" value="NADH Oxidase"/>
    <property type="match status" value="2"/>
</dbReference>
<organism evidence="2 3">
    <name type="scientific">Fictibacillus norfolkensis</name>
    <dbReference type="NCBI Taxonomy" id="2762233"/>
    <lineage>
        <taxon>Bacteria</taxon>
        <taxon>Bacillati</taxon>
        <taxon>Bacillota</taxon>
        <taxon>Bacilli</taxon>
        <taxon>Bacillales</taxon>
        <taxon>Fictibacillaceae</taxon>
        <taxon>Fictibacillus</taxon>
    </lineage>
</organism>
<gene>
    <name evidence="2" type="ORF">H9648_20210</name>
</gene>
<dbReference type="SUPFAM" id="SSF55469">
    <property type="entry name" value="FMN-dependent nitroreductase-like"/>
    <property type="match status" value="2"/>
</dbReference>
<dbReference type="CDD" id="cd02142">
    <property type="entry name" value="McbC_SagB-like_oxidoreductase"/>
    <property type="match status" value="1"/>
</dbReference>
<dbReference type="PANTHER" id="PTHR43745">
    <property type="entry name" value="NITROREDUCTASE MJ1384-RELATED"/>
    <property type="match status" value="1"/>
</dbReference>
<proteinExistence type="predicted"/>
<dbReference type="InterPro" id="IPR052544">
    <property type="entry name" value="Bacteriocin_Proc_Enz"/>
</dbReference>
<reference evidence="2 3" key="1">
    <citation type="submission" date="2020-08" db="EMBL/GenBank/DDBJ databases">
        <title>A Genomic Blueprint of the Chicken Gut Microbiome.</title>
        <authorList>
            <person name="Gilroy R."/>
            <person name="Ravi A."/>
            <person name="Getino M."/>
            <person name="Pursley I."/>
            <person name="Horton D.L."/>
            <person name="Alikhan N.-F."/>
            <person name="Baker D."/>
            <person name="Gharbi K."/>
            <person name="Hall N."/>
            <person name="Watson M."/>
            <person name="Adriaenssens E.M."/>
            <person name="Foster-Nyarko E."/>
            <person name="Jarju S."/>
            <person name="Secka A."/>
            <person name="Antonio M."/>
            <person name="Oren A."/>
            <person name="Chaudhuri R."/>
            <person name="La Ragione R.M."/>
            <person name="Hildebrand F."/>
            <person name="Pallen M.J."/>
        </authorList>
    </citation>
    <scope>NUCLEOTIDE SEQUENCE [LARGE SCALE GENOMIC DNA]</scope>
    <source>
        <strain evidence="2 3">Sa2CUA10</strain>
    </source>
</reference>
<dbReference type="Pfam" id="PF00881">
    <property type="entry name" value="Nitroreductase"/>
    <property type="match status" value="1"/>
</dbReference>
<dbReference type="NCBIfam" id="TIGR03605">
    <property type="entry name" value="antibiot_sagB"/>
    <property type="match status" value="1"/>
</dbReference>
<keyword evidence="3" id="KW-1185">Reference proteome</keyword>
<evidence type="ECO:0000259" key="1">
    <source>
        <dbReference type="Pfam" id="PF00881"/>
    </source>
</evidence>